<dbReference type="PANTHER" id="PTHR23290:SF0">
    <property type="entry name" value="RRNA N6-ADENOSINE-METHYLTRANSFERASE METTL5"/>
    <property type="match status" value="1"/>
</dbReference>
<keyword evidence="2" id="KW-1185">Reference proteome</keyword>
<dbReference type="SUPFAM" id="SSF53335">
    <property type="entry name" value="S-adenosyl-L-methionine-dependent methyltransferases"/>
    <property type="match status" value="1"/>
</dbReference>
<dbReference type="Proteomes" id="UP001153365">
    <property type="component" value="Unassembled WGS sequence"/>
</dbReference>
<dbReference type="Pfam" id="PF06325">
    <property type="entry name" value="PrmA"/>
    <property type="match status" value="1"/>
</dbReference>
<gene>
    <name evidence="1" type="ORF">PPACK8108_LOCUS20950</name>
</gene>
<sequence length="203" mass="23240">MMRLRELESSLQTLKGFNSPKIELEQYVTSGHLASQMLFMAQSSFNDILNKNVLDLGCGCGILSIGSIILGSNYTLGVEIDPDAIEIAKSNLEIMELDETERPDFIQADIRLFISLLKNKVMNPPFGTKNKGIDMIFLQLSTKSIYSLHKSSTRKFIEKKVKEWGFKGEVLAEMKYDLPQTMKIHKHKTLDIEVDFWRFEKLE</sequence>
<evidence type="ECO:0000313" key="1">
    <source>
        <dbReference type="EMBL" id="CAH7686317.1"/>
    </source>
</evidence>
<proteinExistence type="predicted"/>
<dbReference type="AlphaFoldDB" id="A0AAV0BIP3"/>
<keyword evidence="1" id="KW-0808">Transferase</keyword>
<dbReference type="EMBL" id="CALTRL010005783">
    <property type="protein sequence ID" value="CAH7686317.1"/>
    <property type="molecule type" value="Genomic_DNA"/>
</dbReference>
<dbReference type="PANTHER" id="PTHR23290">
    <property type="entry name" value="RRNA N6-ADENOSINE-METHYLTRANSFERASE METTL5"/>
    <property type="match status" value="1"/>
</dbReference>
<accession>A0AAV0BIP3</accession>
<dbReference type="CDD" id="cd02440">
    <property type="entry name" value="AdoMet_MTases"/>
    <property type="match status" value="1"/>
</dbReference>
<dbReference type="InterPro" id="IPR051720">
    <property type="entry name" value="rRNA_MeTrfase/Polyamine_Synth"/>
</dbReference>
<evidence type="ECO:0000313" key="2">
    <source>
        <dbReference type="Proteomes" id="UP001153365"/>
    </source>
</evidence>
<keyword evidence="1" id="KW-0489">Methyltransferase</keyword>
<protein>
    <submittedName>
        <fullName evidence="1">S-adenosyl-L-methionine-dependent methyltransferase</fullName>
    </submittedName>
</protein>
<name>A0AAV0BIP3_PHAPC</name>
<comment type="caution">
    <text evidence="1">The sequence shown here is derived from an EMBL/GenBank/DDBJ whole genome shotgun (WGS) entry which is preliminary data.</text>
</comment>
<dbReference type="GO" id="GO:0008988">
    <property type="term" value="F:rRNA (adenine-N6-)-methyltransferase activity"/>
    <property type="evidence" value="ECO:0007669"/>
    <property type="project" value="TreeGrafter"/>
</dbReference>
<dbReference type="Gene3D" id="3.40.50.150">
    <property type="entry name" value="Vaccinia Virus protein VP39"/>
    <property type="match status" value="1"/>
</dbReference>
<dbReference type="InterPro" id="IPR029063">
    <property type="entry name" value="SAM-dependent_MTases_sf"/>
</dbReference>
<organism evidence="1 2">
    <name type="scientific">Phakopsora pachyrhizi</name>
    <name type="common">Asian soybean rust disease fungus</name>
    <dbReference type="NCBI Taxonomy" id="170000"/>
    <lineage>
        <taxon>Eukaryota</taxon>
        <taxon>Fungi</taxon>
        <taxon>Dikarya</taxon>
        <taxon>Basidiomycota</taxon>
        <taxon>Pucciniomycotina</taxon>
        <taxon>Pucciniomycetes</taxon>
        <taxon>Pucciniales</taxon>
        <taxon>Phakopsoraceae</taxon>
        <taxon>Phakopsora</taxon>
    </lineage>
</organism>
<reference evidence="1" key="1">
    <citation type="submission" date="2022-06" db="EMBL/GenBank/DDBJ databases">
        <authorList>
            <consortium name="SYNGENTA / RWTH Aachen University"/>
        </authorList>
    </citation>
    <scope>NUCLEOTIDE SEQUENCE</scope>
</reference>